<dbReference type="AlphaFoldDB" id="A0A5N5MY15"/>
<evidence type="ECO:0000256" key="1">
    <source>
        <dbReference type="SAM" id="Phobius"/>
    </source>
</evidence>
<proteinExistence type="predicted"/>
<protein>
    <submittedName>
        <fullName evidence="2">Uncharacterized protein</fullName>
    </submittedName>
</protein>
<gene>
    <name evidence="2" type="ORF">PHYPO_G00026780</name>
</gene>
<comment type="caution">
    <text evidence="2">The sequence shown here is derived from an EMBL/GenBank/DDBJ whole genome shotgun (WGS) entry which is preliminary data.</text>
</comment>
<dbReference type="EMBL" id="VFJC01000012">
    <property type="protein sequence ID" value="KAB5559246.1"/>
    <property type="molecule type" value="Genomic_DNA"/>
</dbReference>
<accession>A0A5N5MY15</accession>
<dbReference type="Proteomes" id="UP000327468">
    <property type="component" value="Chromosome 11"/>
</dbReference>
<keyword evidence="1" id="KW-0472">Membrane</keyword>
<sequence length="207" mass="23421">NHFIDARQAHLYQCCSFGCRSAAERQHSTEASGRTSSKPACSWRTLPEQTQQPGLQLYPAFSFSHLRYPCIYMDTLVGYSPGPGHHPANHITAHSSQRHSSDYHCGIVNVMPFLFSEIYHNRTQVLWFRRAVLGGLATCTILNILWCWAVVEIVPQMAFEPVLEERLLNTTLVRMETTQPAHTFIYSNISLEESEKAGEIATIPLTK</sequence>
<name>A0A5N5MY15_PANHP</name>
<evidence type="ECO:0000313" key="3">
    <source>
        <dbReference type="Proteomes" id="UP000327468"/>
    </source>
</evidence>
<feature type="non-terminal residue" evidence="2">
    <location>
        <position position="1"/>
    </location>
</feature>
<feature type="non-terminal residue" evidence="2">
    <location>
        <position position="207"/>
    </location>
</feature>
<reference evidence="2 3" key="1">
    <citation type="submission" date="2019-06" db="EMBL/GenBank/DDBJ databases">
        <title>A chromosome-scale genome assembly of the striped catfish, Pangasianodon hypophthalmus.</title>
        <authorList>
            <person name="Wen M."/>
            <person name="Zahm M."/>
            <person name="Roques C."/>
            <person name="Cabau C."/>
            <person name="Klopp C."/>
            <person name="Donnadieu C."/>
            <person name="Jouanno E."/>
            <person name="Avarre J.-C."/>
            <person name="Campet M."/>
            <person name="Ha T.T.T."/>
            <person name="Dugue R."/>
            <person name="Lampietro C."/>
            <person name="Louis A."/>
            <person name="Herpin A."/>
            <person name="Echchiki A."/>
            <person name="Berthelot C."/>
            <person name="Parey E."/>
            <person name="Roest-Crollius H."/>
            <person name="Braasch I."/>
            <person name="Postlethwait J."/>
            <person name="Bobe J."/>
            <person name="Montfort J."/>
            <person name="Bouchez O."/>
            <person name="Begum T."/>
            <person name="Schartl M."/>
            <person name="Guiguen Y."/>
        </authorList>
    </citation>
    <scope>NUCLEOTIDE SEQUENCE [LARGE SCALE GENOMIC DNA]</scope>
    <source>
        <strain evidence="2 3">Indonesia</strain>
        <tissue evidence="2">Blood</tissue>
    </source>
</reference>
<keyword evidence="1" id="KW-1133">Transmembrane helix</keyword>
<organism evidence="2 3">
    <name type="scientific">Pangasianodon hypophthalmus</name>
    <name type="common">Striped catfish</name>
    <name type="synonym">Helicophagus hypophthalmus</name>
    <dbReference type="NCBI Taxonomy" id="310915"/>
    <lineage>
        <taxon>Eukaryota</taxon>
        <taxon>Metazoa</taxon>
        <taxon>Chordata</taxon>
        <taxon>Craniata</taxon>
        <taxon>Vertebrata</taxon>
        <taxon>Euteleostomi</taxon>
        <taxon>Actinopterygii</taxon>
        <taxon>Neopterygii</taxon>
        <taxon>Teleostei</taxon>
        <taxon>Ostariophysi</taxon>
        <taxon>Siluriformes</taxon>
        <taxon>Pangasiidae</taxon>
        <taxon>Pangasianodon</taxon>
    </lineage>
</organism>
<feature type="transmembrane region" description="Helical" evidence="1">
    <location>
        <begin position="131"/>
        <end position="151"/>
    </location>
</feature>
<keyword evidence="3" id="KW-1185">Reference proteome</keyword>
<evidence type="ECO:0000313" key="2">
    <source>
        <dbReference type="EMBL" id="KAB5559246.1"/>
    </source>
</evidence>
<keyword evidence="1" id="KW-0812">Transmembrane</keyword>